<dbReference type="Pfam" id="PF00361">
    <property type="entry name" value="Proton_antipo_M"/>
    <property type="match status" value="1"/>
</dbReference>
<accession>A0A8S9FU93</accession>
<dbReference type="Pfam" id="PF03732">
    <property type="entry name" value="Retrotrans_gag"/>
    <property type="match status" value="1"/>
</dbReference>
<evidence type="ECO:0000256" key="2">
    <source>
        <dbReference type="ARBA" id="ARBA00023027"/>
    </source>
</evidence>
<feature type="domain" description="NADH:quinone oxidoreductase/Mrp antiporter transmembrane" evidence="3">
    <location>
        <begin position="277"/>
        <end position="323"/>
    </location>
</feature>
<keyword evidence="2" id="KW-0520">NAD</keyword>
<evidence type="ECO:0000256" key="1">
    <source>
        <dbReference type="ARBA" id="ARBA00022967"/>
    </source>
</evidence>
<proteinExistence type="predicted"/>
<reference evidence="5" key="1">
    <citation type="submission" date="2019-12" db="EMBL/GenBank/DDBJ databases">
        <title>Genome sequencing and annotation of Brassica cretica.</title>
        <authorList>
            <person name="Studholme D.J."/>
            <person name="Sarris P.F."/>
        </authorList>
    </citation>
    <scope>NUCLEOTIDE SEQUENCE</scope>
    <source>
        <strain evidence="5">PFS-001/15</strain>
        <tissue evidence="5">Leaf</tissue>
    </source>
</reference>
<keyword evidence="1" id="KW-1278">Translocase</keyword>
<evidence type="ECO:0000259" key="3">
    <source>
        <dbReference type="Pfam" id="PF00361"/>
    </source>
</evidence>
<dbReference type="Proteomes" id="UP000712281">
    <property type="component" value="Unassembled WGS sequence"/>
</dbReference>
<dbReference type="PANTHER" id="PTHR33223">
    <property type="entry name" value="CCHC-TYPE DOMAIN-CONTAINING PROTEIN"/>
    <property type="match status" value="1"/>
</dbReference>
<sequence>MEHTLKMLHDVIAKSLQQPQVQPLPVMPPQPTMATSMLPLITAMKNMKTPHFEGGTDPFEADQWLRTIEKNFETLTCSEESKRKMTVYYLEKDAAEWWESRDRQVGHLVTTWAAFKKEFERKYFTPESKRRLQRQFANLVQGDKTVREYESEFMRLRRHVLRGQDDEETIISNFMFGLKPELENRLAVGNYESLTELVENAVNVEIGLEAEKAASKKFKHHQEGNVNRPIPATPITVHPPPAPPAIAPAPKRQAIGGRVYALELEDTKPPGPSKGPITVLLGATLALAQKDIKRGLAYSTMSQLGYMMLALGSESIIHSMEAIVGYSPDKSQNIILKGSAPNELKLTSELLLPPNHNGDVVFIRDYVDSGAWNSSLDAVAALHRDQLITAAVEDGDVTVHVVTDMVKISFYLAPRSEDNVV</sequence>
<comment type="caution">
    <text evidence="5">The sequence shown here is derived from an EMBL/GenBank/DDBJ whole genome shotgun (WGS) entry which is preliminary data.</text>
</comment>
<protein>
    <recommendedName>
        <fullName evidence="7">Retrotransposon gag domain-containing protein</fullName>
    </recommendedName>
</protein>
<name>A0A8S9FU93_BRACR</name>
<organism evidence="5 6">
    <name type="scientific">Brassica cretica</name>
    <name type="common">Mustard</name>
    <dbReference type="NCBI Taxonomy" id="69181"/>
    <lineage>
        <taxon>Eukaryota</taxon>
        <taxon>Viridiplantae</taxon>
        <taxon>Streptophyta</taxon>
        <taxon>Embryophyta</taxon>
        <taxon>Tracheophyta</taxon>
        <taxon>Spermatophyta</taxon>
        <taxon>Magnoliopsida</taxon>
        <taxon>eudicotyledons</taxon>
        <taxon>Gunneridae</taxon>
        <taxon>Pentapetalae</taxon>
        <taxon>rosids</taxon>
        <taxon>malvids</taxon>
        <taxon>Brassicales</taxon>
        <taxon>Brassicaceae</taxon>
        <taxon>Brassiceae</taxon>
        <taxon>Brassica</taxon>
    </lineage>
</organism>
<dbReference type="AlphaFoldDB" id="A0A8S9FU93"/>
<dbReference type="EMBL" id="QGKW02002228">
    <property type="protein sequence ID" value="KAF2536751.1"/>
    <property type="molecule type" value="Genomic_DNA"/>
</dbReference>
<dbReference type="GO" id="GO:0009536">
    <property type="term" value="C:plastid"/>
    <property type="evidence" value="ECO:0007669"/>
    <property type="project" value="UniProtKB-ARBA"/>
</dbReference>
<evidence type="ECO:0008006" key="7">
    <source>
        <dbReference type="Google" id="ProtNLM"/>
    </source>
</evidence>
<dbReference type="InterPro" id="IPR001750">
    <property type="entry name" value="ND/Mrp_TM"/>
</dbReference>
<feature type="domain" description="Retrotransposon gag" evidence="4">
    <location>
        <begin position="84"/>
        <end position="180"/>
    </location>
</feature>
<dbReference type="PANTHER" id="PTHR33223:SF6">
    <property type="entry name" value="CCHC-TYPE DOMAIN-CONTAINING PROTEIN"/>
    <property type="match status" value="1"/>
</dbReference>
<evidence type="ECO:0000313" key="6">
    <source>
        <dbReference type="Proteomes" id="UP000712281"/>
    </source>
</evidence>
<gene>
    <name evidence="5" type="ORF">F2Q68_00019504</name>
</gene>
<evidence type="ECO:0000259" key="4">
    <source>
        <dbReference type="Pfam" id="PF03732"/>
    </source>
</evidence>
<evidence type="ECO:0000313" key="5">
    <source>
        <dbReference type="EMBL" id="KAF2536751.1"/>
    </source>
</evidence>
<dbReference type="InterPro" id="IPR005162">
    <property type="entry name" value="Retrotrans_gag_dom"/>
</dbReference>